<proteinExistence type="predicted"/>
<dbReference type="InterPro" id="IPR001041">
    <property type="entry name" value="2Fe-2S_ferredoxin-type"/>
</dbReference>
<name>A0A917FNI2_9NOCA</name>
<evidence type="ECO:0000256" key="4">
    <source>
        <dbReference type="ARBA" id="ARBA00022723"/>
    </source>
</evidence>
<dbReference type="GO" id="GO:0016491">
    <property type="term" value="F:oxidoreductase activity"/>
    <property type="evidence" value="ECO:0007669"/>
    <property type="project" value="UniProtKB-KW"/>
</dbReference>
<dbReference type="InterPro" id="IPR039261">
    <property type="entry name" value="FNR_nucleotide-bd"/>
</dbReference>
<protein>
    <submittedName>
        <fullName evidence="11">Oxidoreductase</fullName>
    </submittedName>
</protein>
<dbReference type="Gene3D" id="2.40.30.10">
    <property type="entry name" value="Translation factors"/>
    <property type="match status" value="1"/>
</dbReference>
<dbReference type="Gene3D" id="3.10.20.30">
    <property type="match status" value="1"/>
</dbReference>
<keyword evidence="5" id="KW-0560">Oxidoreductase</keyword>
<keyword evidence="8" id="KW-0812">Transmembrane</keyword>
<evidence type="ECO:0000259" key="10">
    <source>
        <dbReference type="PROSITE" id="PS51384"/>
    </source>
</evidence>
<dbReference type="CDD" id="cd06185">
    <property type="entry name" value="PDR_like"/>
    <property type="match status" value="1"/>
</dbReference>
<organism evidence="11 12">
    <name type="scientific">Rhodococcoides trifolii</name>
    <dbReference type="NCBI Taxonomy" id="908250"/>
    <lineage>
        <taxon>Bacteria</taxon>
        <taxon>Bacillati</taxon>
        <taxon>Actinomycetota</taxon>
        <taxon>Actinomycetes</taxon>
        <taxon>Mycobacteriales</taxon>
        <taxon>Nocardiaceae</taxon>
        <taxon>Rhodococcoides</taxon>
    </lineage>
</organism>
<dbReference type="Gene3D" id="3.40.50.80">
    <property type="entry name" value="Nucleotide-binding domain of ferredoxin-NADP reductase (FNR) module"/>
    <property type="match status" value="1"/>
</dbReference>
<evidence type="ECO:0000256" key="5">
    <source>
        <dbReference type="ARBA" id="ARBA00023002"/>
    </source>
</evidence>
<dbReference type="PRINTS" id="PR00409">
    <property type="entry name" value="PHDIOXRDTASE"/>
</dbReference>
<feature type="domain" description="2Fe-2S ferredoxin-type" evidence="9">
    <location>
        <begin position="289"/>
        <end position="372"/>
    </location>
</feature>
<dbReference type="AlphaFoldDB" id="A0A917FNI2"/>
<feature type="domain" description="FAD-binding FR-type" evidence="10">
    <location>
        <begin position="56"/>
        <end position="166"/>
    </location>
</feature>
<keyword evidence="8" id="KW-0472">Membrane</keyword>
<keyword evidence="2" id="KW-0285">Flavoprotein</keyword>
<dbReference type="PANTHER" id="PTHR47354:SF1">
    <property type="entry name" value="CARNITINE MONOOXYGENASE REDUCTASE SUBUNIT"/>
    <property type="match status" value="1"/>
</dbReference>
<dbReference type="InterPro" id="IPR017927">
    <property type="entry name" value="FAD-bd_FR_type"/>
</dbReference>
<evidence type="ECO:0000256" key="6">
    <source>
        <dbReference type="ARBA" id="ARBA00023004"/>
    </source>
</evidence>
<evidence type="ECO:0000256" key="8">
    <source>
        <dbReference type="SAM" id="Phobius"/>
    </source>
</evidence>
<dbReference type="Pfam" id="PF00111">
    <property type="entry name" value="Fer2"/>
    <property type="match status" value="1"/>
</dbReference>
<dbReference type="InterPro" id="IPR017938">
    <property type="entry name" value="Riboflavin_synthase-like_b-brl"/>
</dbReference>
<evidence type="ECO:0000259" key="9">
    <source>
        <dbReference type="PROSITE" id="PS51085"/>
    </source>
</evidence>
<keyword evidence="4" id="KW-0479">Metal-binding</keyword>
<keyword evidence="8" id="KW-1133">Transmembrane helix</keyword>
<dbReference type="SUPFAM" id="SSF63380">
    <property type="entry name" value="Riboflavin synthase domain-like"/>
    <property type="match status" value="1"/>
</dbReference>
<dbReference type="SUPFAM" id="SSF52343">
    <property type="entry name" value="Ferredoxin reductase-like, C-terminal NADP-linked domain"/>
    <property type="match status" value="1"/>
</dbReference>
<sequence>MKATLRGVQKLVEGFRVGREIPSDLNGQSKMDAMLAQMTDGLDRVFAALDTTDYKAVPAPDRVHTQTMVLSERNVVCHNEEVVRLTFRLPDGGALAAWKPGSHLDLVLPSGRRRQYSLCGDPRETDAYTIAVREVPTGGGGSVEMHRLQLGDRVSITGPRNAFPFVASGSALFVAGGIGMTAIIPMVRRAQELEMDWRVVYSGRTRDSLPFLDEVGLWDQDRVTVRFDDVHGLPEVTDLLADAPDGGAVYCCGPPPMIDKVRTGIASTRATHLHYERFSAPPVVAGSAFTVELARTGAVIEVAEDRSMLDAIAEVLPSVPYSCRQGFCGTCRVRVLAGSPEHRDTRLTDEDRTDHMLACVSRSDGRRLILDL</sequence>
<comment type="cofactor">
    <cofactor evidence="1">
        <name>FAD</name>
        <dbReference type="ChEBI" id="CHEBI:57692"/>
    </cofactor>
</comment>
<dbReference type="CDD" id="cd00207">
    <property type="entry name" value="fer2"/>
    <property type="match status" value="1"/>
</dbReference>
<evidence type="ECO:0000313" key="12">
    <source>
        <dbReference type="Proteomes" id="UP000654257"/>
    </source>
</evidence>
<dbReference type="PROSITE" id="PS51085">
    <property type="entry name" value="2FE2S_FER_2"/>
    <property type="match status" value="1"/>
</dbReference>
<evidence type="ECO:0000256" key="3">
    <source>
        <dbReference type="ARBA" id="ARBA00022714"/>
    </source>
</evidence>
<dbReference type="SUPFAM" id="SSF54292">
    <property type="entry name" value="2Fe-2S ferredoxin-like"/>
    <property type="match status" value="1"/>
</dbReference>
<dbReference type="InterPro" id="IPR050415">
    <property type="entry name" value="MRET"/>
</dbReference>
<dbReference type="InterPro" id="IPR012675">
    <property type="entry name" value="Beta-grasp_dom_sf"/>
</dbReference>
<dbReference type="GO" id="GO:0051537">
    <property type="term" value="F:2 iron, 2 sulfur cluster binding"/>
    <property type="evidence" value="ECO:0007669"/>
    <property type="project" value="UniProtKB-KW"/>
</dbReference>
<keyword evidence="3" id="KW-0001">2Fe-2S</keyword>
<feature type="transmembrane region" description="Helical" evidence="8">
    <location>
        <begin position="162"/>
        <end position="187"/>
    </location>
</feature>
<dbReference type="InterPro" id="IPR036010">
    <property type="entry name" value="2Fe-2S_ferredoxin-like_sf"/>
</dbReference>
<keyword evidence="6" id="KW-0408">Iron</keyword>
<keyword evidence="7" id="KW-0411">Iron-sulfur</keyword>
<dbReference type="RefSeq" id="WP_188542809.1">
    <property type="nucleotide sequence ID" value="NZ_BMCU01000001.1"/>
</dbReference>
<gene>
    <name evidence="11" type="ORF">GCM10007304_01500</name>
</gene>
<reference evidence="11" key="2">
    <citation type="submission" date="2020-09" db="EMBL/GenBank/DDBJ databases">
        <authorList>
            <person name="Sun Q."/>
            <person name="Sedlacek I."/>
        </authorList>
    </citation>
    <scope>NUCLEOTIDE SEQUENCE</scope>
    <source>
        <strain evidence="11">CCM 7905</strain>
    </source>
</reference>
<dbReference type="Pfam" id="PF00970">
    <property type="entry name" value="FAD_binding_6"/>
    <property type="match status" value="1"/>
</dbReference>
<evidence type="ECO:0000313" key="11">
    <source>
        <dbReference type="EMBL" id="GGF91260.1"/>
    </source>
</evidence>
<dbReference type="PROSITE" id="PS00197">
    <property type="entry name" value="2FE2S_FER_1"/>
    <property type="match status" value="1"/>
</dbReference>
<evidence type="ECO:0000256" key="1">
    <source>
        <dbReference type="ARBA" id="ARBA00001974"/>
    </source>
</evidence>
<accession>A0A917FNI2</accession>
<reference evidence="11" key="1">
    <citation type="journal article" date="2014" name="Int. J. Syst. Evol. Microbiol.">
        <title>Complete genome sequence of Corynebacterium casei LMG S-19264T (=DSM 44701T), isolated from a smear-ripened cheese.</title>
        <authorList>
            <consortium name="US DOE Joint Genome Institute (JGI-PGF)"/>
            <person name="Walter F."/>
            <person name="Albersmeier A."/>
            <person name="Kalinowski J."/>
            <person name="Ruckert C."/>
        </authorList>
    </citation>
    <scope>NUCLEOTIDE SEQUENCE</scope>
    <source>
        <strain evidence="11">CCM 7905</strain>
    </source>
</reference>
<dbReference type="GO" id="GO:0046872">
    <property type="term" value="F:metal ion binding"/>
    <property type="evidence" value="ECO:0007669"/>
    <property type="project" value="UniProtKB-KW"/>
</dbReference>
<dbReference type="Proteomes" id="UP000654257">
    <property type="component" value="Unassembled WGS sequence"/>
</dbReference>
<dbReference type="InterPro" id="IPR006058">
    <property type="entry name" value="2Fe2S_fd_BS"/>
</dbReference>
<comment type="caution">
    <text evidence="11">The sequence shown here is derived from an EMBL/GenBank/DDBJ whole genome shotgun (WGS) entry which is preliminary data.</text>
</comment>
<dbReference type="PANTHER" id="PTHR47354">
    <property type="entry name" value="NADH OXIDOREDUCTASE HCR"/>
    <property type="match status" value="1"/>
</dbReference>
<dbReference type="EMBL" id="BMCU01000001">
    <property type="protein sequence ID" value="GGF91260.1"/>
    <property type="molecule type" value="Genomic_DNA"/>
</dbReference>
<evidence type="ECO:0000256" key="2">
    <source>
        <dbReference type="ARBA" id="ARBA00022630"/>
    </source>
</evidence>
<keyword evidence="12" id="KW-1185">Reference proteome</keyword>
<evidence type="ECO:0000256" key="7">
    <source>
        <dbReference type="ARBA" id="ARBA00023014"/>
    </source>
</evidence>
<dbReference type="PROSITE" id="PS51384">
    <property type="entry name" value="FAD_FR"/>
    <property type="match status" value="1"/>
</dbReference>
<dbReference type="InterPro" id="IPR008333">
    <property type="entry name" value="Cbr1-like_FAD-bd_dom"/>
</dbReference>